<organism evidence="1 2">
    <name type="scientific">Haloechinothrix aidingensis</name>
    <dbReference type="NCBI Taxonomy" id="2752311"/>
    <lineage>
        <taxon>Bacteria</taxon>
        <taxon>Bacillati</taxon>
        <taxon>Actinomycetota</taxon>
        <taxon>Actinomycetes</taxon>
        <taxon>Pseudonocardiales</taxon>
        <taxon>Pseudonocardiaceae</taxon>
        <taxon>Haloechinothrix</taxon>
    </lineage>
</organism>
<dbReference type="AlphaFoldDB" id="A0A838AE20"/>
<dbReference type="InterPro" id="IPR022536">
    <property type="entry name" value="EspC"/>
</dbReference>
<dbReference type="Proteomes" id="UP000582974">
    <property type="component" value="Unassembled WGS sequence"/>
</dbReference>
<accession>A0A838AE20</accession>
<name>A0A838AE20_9PSEU</name>
<reference evidence="1 2" key="1">
    <citation type="submission" date="2020-07" db="EMBL/GenBank/DDBJ databases">
        <title>Genome of Haloechinothrix sp.</title>
        <authorList>
            <person name="Tang S.-K."/>
            <person name="Yang L."/>
            <person name="Zhu W.-Y."/>
        </authorList>
    </citation>
    <scope>NUCLEOTIDE SEQUENCE [LARGE SCALE GENOMIC DNA]</scope>
    <source>
        <strain evidence="1 2">YIM 98757</strain>
    </source>
</reference>
<comment type="caution">
    <text evidence="1">The sequence shown here is derived from an EMBL/GenBank/DDBJ whole genome shotgun (WGS) entry which is preliminary data.</text>
</comment>
<keyword evidence="2" id="KW-1185">Reference proteome</keyword>
<sequence length="124" mass="13514">MHEDPADAAVPYGARATSIEVEPDKLVEAAEIVEEEVYALDSVLYEAEGASRMDPPANDIVSEHAIPTWNSLLTELGHSHLARVRDYVQELNGFAHQLRLAAEEYEYADDEAAATLHERGGGPG</sequence>
<dbReference type="RefSeq" id="WP_180894363.1">
    <property type="nucleotide sequence ID" value="NZ_JACCKD010000007.1"/>
</dbReference>
<evidence type="ECO:0000313" key="2">
    <source>
        <dbReference type="Proteomes" id="UP000582974"/>
    </source>
</evidence>
<evidence type="ECO:0000313" key="1">
    <source>
        <dbReference type="EMBL" id="MBA0127549.1"/>
    </source>
</evidence>
<protein>
    <submittedName>
        <fullName evidence="1">PE domain-containing protein</fullName>
    </submittedName>
</protein>
<dbReference type="EMBL" id="JACCKD010000007">
    <property type="protein sequence ID" value="MBA0127549.1"/>
    <property type="molecule type" value="Genomic_DNA"/>
</dbReference>
<gene>
    <name evidence="1" type="ORF">H0B56_18550</name>
</gene>
<proteinExistence type="predicted"/>
<dbReference type="GO" id="GO:0009306">
    <property type="term" value="P:protein secretion"/>
    <property type="evidence" value="ECO:0007669"/>
    <property type="project" value="InterPro"/>
</dbReference>
<dbReference type="Pfam" id="PF10824">
    <property type="entry name" value="T7SS_ESX_EspC"/>
    <property type="match status" value="1"/>
</dbReference>